<evidence type="ECO:0000313" key="6">
    <source>
        <dbReference type="Proteomes" id="UP000027466"/>
    </source>
</evidence>
<dbReference type="PANTHER" id="PTHR13943">
    <property type="entry name" value="HRAS-LIKE SUPPRESSOR - RELATED"/>
    <property type="match status" value="1"/>
</dbReference>
<evidence type="ECO:0000313" key="5">
    <source>
        <dbReference type="EMBL" id="KDR39726.1"/>
    </source>
</evidence>
<keyword evidence="6" id="KW-1185">Reference proteome</keyword>
<proteinExistence type="predicted"/>
<feature type="domain" description="LRAT" evidence="4">
    <location>
        <begin position="32"/>
        <end position="132"/>
    </location>
</feature>
<dbReference type="InterPro" id="IPR051496">
    <property type="entry name" value="H-rev107_PLA/AT"/>
</dbReference>
<name>A0A069PR15_9BURK</name>
<dbReference type="GO" id="GO:0005737">
    <property type="term" value="C:cytoplasm"/>
    <property type="evidence" value="ECO:0007669"/>
    <property type="project" value="TreeGrafter"/>
</dbReference>
<dbReference type="AlphaFoldDB" id="A0A069PR15"/>
<keyword evidence="2" id="KW-0378">Hydrolase</keyword>
<evidence type="ECO:0000259" key="4">
    <source>
        <dbReference type="PROSITE" id="PS51934"/>
    </source>
</evidence>
<dbReference type="PANTHER" id="PTHR13943:SF77">
    <property type="entry name" value="LRAT DOMAIN-CONTAINING PROTEIN"/>
    <property type="match status" value="1"/>
</dbReference>
<dbReference type="GO" id="GO:0004623">
    <property type="term" value="F:phospholipase A2 activity"/>
    <property type="evidence" value="ECO:0007669"/>
    <property type="project" value="TreeGrafter"/>
</dbReference>
<dbReference type="Proteomes" id="UP000027466">
    <property type="component" value="Unassembled WGS sequence"/>
</dbReference>
<comment type="caution">
    <text evidence="5">The sequence shown here is derived from an EMBL/GenBank/DDBJ whole genome shotgun (WGS) entry which is preliminary data.</text>
</comment>
<dbReference type="InterPro" id="IPR007053">
    <property type="entry name" value="LRAT_dom"/>
</dbReference>
<keyword evidence="3" id="KW-0443">Lipid metabolism</keyword>
<gene>
    <name evidence="5" type="ORF">BG61_30525</name>
</gene>
<reference evidence="5 6" key="1">
    <citation type="submission" date="2014-03" db="EMBL/GenBank/DDBJ databases">
        <title>Draft Genome Sequences of Four Burkholderia Strains.</title>
        <authorList>
            <person name="Liu X.Y."/>
            <person name="Li C.X."/>
            <person name="Xu J.H."/>
        </authorList>
    </citation>
    <scope>NUCLEOTIDE SEQUENCE [LARGE SCALE GENOMIC DNA]</scope>
    <source>
        <strain evidence="5 6">DSM 50014</strain>
    </source>
</reference>
<dbReference type="GO" id="GO:0016410">
    <property type="term" value="F:N-acyltransferase activity"/>
    <property type="evidence" value="ECO:0007669"/>
    <property type="project" value="TreeGrafter"/>
</dbReference>
<dbReference type="GO" id="GO:0070292">
    <property type="term" value="P:N-acylphosphatidylethanolamine metabolic process"/>
    <property type="evidence" value="ECO:0007669"/>
    <property type="project" value="TreeGrafter"/>
</dbReference>
<dbReference type="STRING" id="60547.GCA_000751215_01573"/>
<evidence type="ECO:0000256" key="2">
    <source>
        <dbReference type="ARBA" id="ARBA00022801"/>
    </source>
</evidence>
<dbReference type="PROSITE" id="PS51934">
    <property type="entry name" value="LRAT"/>
    <property type="match status" value="1"/>
</dbReference>
<dbReference type="RefSeq" id="WP_035928266.1">
    <property type="nucleotide sequence ID" value="NZ_CADFFX010000036.1"/>
</dbReference>
<sequence>MSTTQQTGLFEQQGAAAAIAFSFDDEPALGSQLITVRSGYQHHGIYVGNGKVIHYAGFAKSLHRGPVEESTVEEFAAGHEVWVRLNATAKFVGLEAVRRARSRLGEDDYRLLTNNCEHFCSWCLFGENRSQQVEACFTHPRAALHAVAGLFRAFINAERSRLFIGARAA</sequence>
<dbReference type="Gene3D" id="3.90.1720.10">
    <property type="entry name" value="endopeptidase domain like (from Nostoc punctiforme)"/>
    <property type="match status" value="1"/>
</dbReference>
<protein>
    <submittedName>
        <fullName evidence="5">NC domain protein</fullName>
    </submittedName>
</protein>
<evidence type="ECO:0000256" key="3">
    <source>
        <dbReference type="ARBA" id="ARBA00023098"/>
    </source>
</evidence>
<dbReference type="GO" id="GO:0008970">
    <property type="term" value="F:phospholipase A1 activity"/>
    <property type="evidence" value="ECO:0007669"/>
    <property type="project" value="TreeGrafter"/>
</dbReference>
<dbReference type="EMBL" id="JFHC01000053">
    <property type="protein sequence ID" value="KDR39726.1"/>
    <property type="molecule type" value="Genomic_DNA"/>
</dbReference>
<keyword evidence="1" id="KW-0808">Transferase</keyword>
<evidence type="ECO:0000256" key="1">
    <source>
        <dbReference type="ARBA" id="ARBA00022679"/>
    </source>
</evidence>
<accession>A0A069PR15</accession>
<organism evidence="5 6">
    <name type="scientific">Caballeronia glathei</name>
    <dbReference type="NCBI Taxonomy" id="60547"/>
    <lineage>
        <taxon>Bacteria</taxon>
        <taxon>Pseudomonadati</taxon>
        <taxon>Pseudomonadota</taxon>
        <taxon>Betaproteobacteria</taxon>
        <taxon>Burkholderiales</taxon>
        <taxon>Burkholderiaceae</taxon>
        <taxon>Caballeronia</taxon>
    </lineage>
</organism>
<dbReference type="Pfam" id="PF04970">
    <property type="entry name" value="LRAT"/>
    <property type="match status" value="1"/>
</dbReference>